<evidence type="ECO:0000313" key="1">
    <source>
        <dbReference type="EMBL" id="KZL50758.1"/>
    </source>
</evidence>
<gene>
    <name evidence="1" type="ORF">A2T98_05915</name>
</gene>
<protein>
    <submittedName>
        <fullName evidence="1">Uncharacterized protein</fullName>
    </submittedName>
</protein>
<sequence length="59" mass="7158">MIIKLRHQETLSMGRGMATPQKAGRMPTPQYDKTRSYYFPFLRKYMMKFKFFRATNKCK</sequence>
<accession>A0A166K976</accession>
<organism evidence="1 2">
    <name type="scientific">Nodularia spumigena CENA596</name>
    <dbReference type="NCBI Taxonomy" id="1819295"/>
    <lineage>
        <taxon>Bacteria</taxon>
        <taxon>Bacillati</taxon>
        <taxon>Cyanobacteriota</taxon>
        <taxon>Cyanophyceae</taxon>
        <taxon>Nostocales</taxon>
        <taxon>Nodulariaceae</taxon>
        <taxon>Nodularia</taxon>
    </lineage>
</organism>
<comment type="caution">
    <text evidence="1">The sequence shown here is derived from an EMBL/GenBank/DDBJ whole genome shotgun (WGS) entry which is preliminary data.</text>
</comment>
<proteinExistence type="predicted"/>
<name>A0A166K976_NODSP</name>
<dbReference type="EMBL" id="LWAJ01000067">
    <property type="protein sequence ID" value="KZL50758.1"/>
    <property type="molecule type" value="Genomic_DNA"/>
</dbReference>
<dbReference type="AlphaFoldDB" id="A0A166K976"/>
<dbReference type="Proteomes" id="UP000076555">
    <property type="component" value="Unassembled WGS sequence"/>
</dbReference>
<evidence type="ECO:0000313" key="2">
    <source>
        <dbReference type="Proteomes" id="UP000076555"/>
    </source>
</evidence>
<reference evidence="1 2" key="1">
    <citation type="submission" date="2016-04" db="EMBL/GenBank/DDBJ databases">
        <title>Draft Genome Assembly of the Bloom-forming Cyanobacterium Nodularia spumigena Strain CENA596 in Shrimp Production Ponds.</title>
        <authorList>
            <person name="Popin R.V."/>
            <person name="Rigonato J."/>
            <person name="Abreu V.A."/>
            <person name="Andreote A.P."/>
            <person name="Silveira S.B."/>
            <person name="Odebrecht C."/>
            <person name="Fiore M.F."/>
        </authorList>
    </citation>
    <scope>NUCLEOTIDE SEQUENCE [LARGE SCALE GENOMIC DNA]</scope>
    <source>
        <strain evidence="1 2">CENA596</strain>
    </source>
</reference>